<dbReference type="CDD" id="cd06171">
    <property type="entry name" value="Sigma70_r4"/>
    <property type="match status" value="1"/>
</dbReference>
<evidence type="ECO:0000256" key="4">
    <source>
        <dbReference type="ARBA" id="ARBA00023082"/>
    </source>
</evidence>
<dbReference type="Pfam" id="PF13577">
    <property type="entry name" value="SnoaL_4"/>
    <property type="match status" value="1"/>
</dbReference>
<feature type="domain" description="RNA polymerase sigma factor 70 region 4 type 2" evidence="8">
    <location>
        <begin position="145"/>
        <end position="197"/>
    </location>
</feature>
<dbReference type="RefSeq" id="WP_064441446.1">
    <property type="nucleotide sequence ID" value="NZ_BDDI01000014.1"/>
</dbReference>
<evidence type="ECO:0000256" key="3">
    <source>
        <dbReference type="ARBA" id="ARBA00023015"/>
    </source>
</evidence>
<dbReference type="InterPro" id="IPR032710">
    <property type="entry name" value="NTF2-like_dom_sf"/>
</dbReference>
<dbReference type="InterPro" id="IPR037401">
    <property type="entry name" value="SnoaL-like"/>
</dbReference>
<keyword evidence="5" id="KW-0238">DNA-binding</keyword>
<dbReference type="Gene3D" id="1.10.10.10">
    <property type="entry name" value="Winged helix-like DNA-binding domain superfamily/Winged helix DNA-binding domain"/>
    <property type="match status" value="1"/>
</dbReference>
<dbReference type="SUPFAM" id="SSF88659">
    <property type="entry name" value="Sigma3 and sigma4 domains of RNA polymerase sigma factors"/>
    <property type="match status" value="1"/>
</dbReference>
<dbReference type="InterPro" id="IPR007627">
    <property type="entry name" value="RNA_pol_sigma70_r2"/>
</dbReference>
<dbReference type="InterPro" id="IPR039425">
    <property type="entry name" value="RNA_pol_sigma-70-like"/>
</dbReference>
<dbReference type="AlphaFoldDB" id="A0A839RRF8"/>
<dbReference type="NCBIfam" id="NF006089">
    <property type="entry name" value="PRK08241.1"/>
    <property type="match status" value="1"/>
</dbReference>
<dbReference type="InterPro" id="IPR014305">
    <property type="entry name" value="RNA_pol_sigma-G_actinobac"/>
</dbReference>
<dbReference type="NCBIfam" id="TIGR02937">
    <property type="entry name" value="sigma70-ECF"/>
    <property type="match status" value="1"/>
</dbReference>
<comment type="subunit">
    <text evidence="2">Interacts transiently with the RNA polymerase catalytic core formed by RpoA, RpoB, RpoC and RpoZ (2 alpha, 1 beta, 1 beta' and 1 omega subunit) to form the RNA polymerase holoenzyme that can initiate transcription.</text>
</comment>
<evidence type="ECO:0000313" key="10">
    <source>
        <dbReference type="EMBL" id="MBB3038808.1"/>
    </source>
</evidence>
<accession>A0A839RRF8</accession>
<comment type="similarity">
    <text evidence="1">Belongs to the sigma-70 factor family. ECF subfamily.</text>
</comment>
<evidence type="ECO:0000259" key="8">
    <source>
        <dbReference type="Pfam" id="PF08281"/>
    </source>
</evidence>
<keyword evidence="4" id="KW-0731">Sigma factor</keyword>
<keyword evidence="11" id="KW-1185">Reference proteome</keyword>
<dbReference type="OrthoDB" id="7376212at2"/>
<dbReference type="InterPro" id="IPR036388">
    <property type="entry name" value="WH-like_DNA-bd_sf"/>
</dbReference>
<dbReference type="SUPFAM" id="SSF88946">
    <property type="entry name" value="Sigma2 domain of RNA polymerase sigma factors"/>
    <property type="match status" value="1"/>
</dbReference>
<proteinExistence type="inferred from homology"/>
<sequence>MTNVIADAAQSGDGGSVAEADFETLFAPMRSEIMAHCYRMLGSAHDADDAVQETYLRAWRAFSGFEGRSSIRTWLYRIATNVCLTALEGRGRRAMPSGLGQERGDPHAVLEERHEIPWLEPVPDAWLPREDDPATVATGKSSVRLALIAALQHLPPKQRAALLMKEVLQWQSSEIADALGSTTASVNSSLQRARAQLDKLSPREEDFNEPAESDKRELLDRYALALEQKDIATIVQLFTADAVWEMPPFTGWYQGPADIGALIDTQCPAGPGELATVPLRGNGQPAFGVYILTPEGTWEAFQLQVLDVTGGGIRHAATFFDLKLFRAFGLPQTLSSEELAKLRSSP</sequence>
<dbReference type="Gene3D" id="1.10.1740.10">
    <property type="match status" value="1"/>
</dbReference>
<dbReference type="GO" id="GO:0006352">
    <property type="term" value="P:DNA-templated transcription initiation"/>
    <property type="evidence" value="ECO:0007669"/>
    <property type="project" value="InterPro"/>
</dbReference>
<dbReference type="InterPro" id="IPR013324">
    <property type="entry name" value="RNA_pol_sigma_r3/r4-like"/>
</dbReference>
<feature type="domain" description="RNA polymerase sigma-70 region 2" evidence="7">
    <location>
        <begin position="28"/>
        <end position="92"/>
    </location>
</feature>
<dbReference type="Proteomes" id="UP000567922">
    <property type="component" value="Unassembled WGS sequence"/>
</dbReference>
<dbReference type="EMBL" id="JACHWS010000003">
    <property type="protein sequence ID" value="MBB3038808.1"/>
    <property type="molecule type" value="Genomic_DNA"/>
</dbReference>
<gene>
    <name evidence="10" type="ORF">FHU29_003277</name>
</gene>
<dbReference type="InterPro" id="IPR013325">
    <property type="entry name" value="RNA_pol_sigma_r2"/>
</dbReference>
<organism evidence="10 11">
    <name type="scientific">Hoyosella altamirensis</name>
    <dbReference type="NCBI Taxonomy" id="616997"/>
    <lineage>
        <taxon>Bacteria</taxon>
        <taxon>Bacillati</taxon>
        <taxon>Actinomycetota</taxon>
        <taxon>Actinomycetes</taxon>
        <taxon>Mycobacteriales</taxon>
        <taxon>Hoyosellaceae</taxon>
        <taxon>Hoyosella</taxon>
    </lineage>
</organism>
<evidence type="ECO:0000259" key="9">
    <source>
        <dbReference type="Pfam" id="PF13577"/>
    </source>
</evidence>
<keyword evidence="3" id="KW-0805">Transcription regulation</keyword>
<protein>
    <submittedName>
        <fullName evidence="10">RNA polymerase sigma-70 factor (ECF subfamily)</fullName>
    </submittedName>
</protein>
<dbReference type="Pfam" id="PF04542">
    <property type="entry name" value="Sigma70_r2"/>
    <property type="match status" value="1"/>
</dbReference>
<dbReference type="Pfam" id="PF08281">
    <property type="entry name" value="Sigma70_r4_2"/>
    <property type="match status" value="1"/>
</dbReference>
<comment type="caution">
    <text evidence="10">The sequence shown here is derived from an EMBL/GenBank/DDBJ whole genome shotgun (WGS) entry which is preliminary data.</text>
</comment>
<evidence type="ECO:0000256" key="1">
    <source>
        <dbReference type="ARBA" id="ARBA00010641"/>
    </source>
</evidence>
<evidence type="ECO:0000259" key="7">
    <source>
        <dbReference type="Pfam" id="PF04542"/>
    </source>
</evidence>
<reference evidence="10 11" key="1">
    <citation type="submission" date="2020-08" db="EMBL/GenBank/DDBJ databases">
        <title>Sequencing the genomes of 1000 actinobacteria strains.</title>
        <authorList>
            <person name="Klenk H.-P."/>
        </authorList>
    </citation>
    <scope>NUCLEOTIDE SEQUENCE [LARGE SCALE GENOMIC DNA]</scope>
    <source>
        <strain evidence="10 11">DSM 45258</strain>
    </source>
</reference>
<dbReference type="PANTHER" id="PTHR43133:SF65">
    <property type="entry name" value="ECF RNA POLYMERASE SIGMA FACTOR SIGG"/>
    <property type="match status" value="1"/>
</dbReference>
<dbReference type="GO" id="GO:0003677">
    <property type="term" value="F:DNA binding"/>
    <property type="evidence" value="ECO:0007669"/>
    <property type="project" value="UniProtKB-KW"/>
</dbReference>
<evidence type="ECO:0000313" key="11">
    <source>
        <dbReference type="Proteomes" id="UP000567922"/>
    </source>
</evidence>
<dbReference type="SUPFAM" id="SSF54427">
    <property type="entry name" value="NTF2-like"/>
    <property type="match status" value="1"/>
</dbReference>
<evidence type="ECO:0000256" key="6">
    <source>
        <dbReference type="ARBA" id="ARBA00023163"/>
    </source>
</evidence>
<evidence type="ECO:0000256" key="5">
    <source>
        <dbReference type="ARBA" id="ARBA00023125"/>
    </source>
</evidence>
<dbReference type="PANTHER" id="PTHR43133">
    <property type="entry name" value="RNA POLYMERASE ECF-TYPE SIGMA FACTO"/>
    <property type="match status" value="1"/>
</dbReference>
<name>A0A839RRF8_9ACTN</name>
<evidence type="ECO:0000256" key="2">
    <source>
        <dbReference type="ARBA" id="ARBA00011344"/>
    </source>
</evidence>
<dbReference type="NCBIfam" id="TIGR02960">
    <property type="entry name" value="SigX5"/>
    <property type="match status" value="1"/>
</dbReference>
<dbReference type="GO" id="GO:0016987">
    <property type="term" value="F:sigma factor activity"/>
    <property type="evidence" value="ECO:0007669"/>
    <property type="project" value="UniProtKB-KW"/>
</dbReference>
<dbReference type="InterPro" id="IPR014284">
    <property type="entry name" value="RNA_pol_sigma-70_dom"/>
</dbReference>
<keyword evidence="6" id="KW-0804">Transcription</keyword>
<dbReference type="Gene3D" id="3.10.450.50">
    <property type="match status" value="1"/>
</dbReference>
<dbReference type="InterPro" id="IPR013249">
    <property type="entry name" value="RNA_pol_sigma70_r4_t2"/>
</dbReference>
<feature type="domain" description="SnoaL-like" evidence="9">
    <location>
        <begin position="216"/>
        <end position="270"/>
    </location>
</feature>